<dbReference type="InterPro" id="IPR041879">
    <property type="entry name" value="YvgL-like_PBP2"/>
</dbReference>
<gene>
    <name evidence="4" type="primary">yvgL</name>
    <name evidence="4" type="ORF">PACILC2_15170</name>
</gene>
<keyword evidence="2" id="KW-0479">Metal-binding</keyword>
<dbReference type="SUPFAM" id="SSF53850">
    <property type="entry name" value="Periplasmic binding protein-like II"/>
    <property type="match status" value="1"/>
</dbReference>
<dbReference type="EMBL" id="BOVJ01000049">
    <property type="protein sequence ID" value="GIQ62949.1"/>
    <property type="molecule type" value="Genomic_DNA"/>
</dbReference>
<dbReference type="PANTHER" id="PTHR30632:SF0">
    <property type="entry name" value="SULFATE-BINDING PROTEIN"/>
    <property type="match status" value="1"/>
</dbReference>
<protein>
    <submittedName>
        <fullName evidence="4">ABC transporter substrate-binding lipoprotein YvgL</fullName>
    </submittedName>
</protein>
<organism evidence="4 5">
    <name type="scientific">Paenibacillus cisolokensis</name>
    <dbReference type="NCBI Taxonomy" id="1658519"/>
    <lineage>
        <taxon>Bacteria</taxon>
        <taxon>Bacillati</taxon>
        <taxon>Bacillota</taxon>
        <taxon>Bacilli</taxon>
        <taxon>Bacillales</taxon>
        <taxon>Paenibacillaceae</taxon>
        <taxon>Paenibacillus</taxon>
    </lineage>
</organism>
<evidence type="ECO:0000256" key="1">
    <source>
        <dbReference type="ARBA" id="ARBA00009175"/>
    </source>
</evidence>
<dbReference type="NCBIfam" id="TIGR01256">
    <property type="entry name" value="modA"/>
    <property type="match status" value="1"/>
</dbReference>
<evidence type="ECO:0000256" key="2">
    <source>
        <dbReference type="ARBA" id="ARBA00022723"/>
    </source>
</evidence>
<proteinExistence type="inferred from homology"/>
<name>A0ABQ4N417_9BACL</name>
<dbReference type="InterPro" id="IPR005950">
    <property type="entry name" value="ModA"/>
</dbReference>
<keyword evidence="3" id="KW-0732">Signal</keyword>
<dbReference type="Gene3D" id="3.40.190.10">
    <property type="entry name" value="Periplasmic binding protein-like II"/>
    <property type="match status" value="2"/>
</dbReference>
<comment type="caution">
    <text evidence="4">The sequence shown here is derived from an EMBL/GenBank/DDBJ whole genome shotgun (WGS) entry which is preliminary data.</text>
</comment>
<evidence type="ECO:0000256" key="3">
    <source>
        <dbReference type="ARBA" id="ARBA00022729"/>
    </source>
</evidence>
<evidence type="ECO:0000313" key="5">
    <source>
        <dbReference type="Proteomes" id="UP000680304"/>
    </source>
</evidence>
<dbReference type="CDD" id="cd13537">
    <property type="entry name" value="PBP2_YvgL_like"/>
    <property type="match status" value="1"/>
</dbReference>
<keyword evidence="5" id="KW-1185">Reference proteome</keyword>
<accession>A0ABQ4N417</accession>
<keyword evidence="4" id="KW-0449">Lipoprotein</keyword>
<dbReference type="Proteomes" id="UP000680304">
    <property type="component" value="Unassembled WGS sequence"/>
</dbReference>
<sequence>MMKLRTCRDIERQEWTNKRRFALVPLVFIMALTCIACTARSPAGSQPADAGKPKTELLVAAAASLKDSLDVIGEHFEETHKDIDIIFHYGSSGTLQKQIEQGAPADLFLSAGEKQMEALVGKGLIASHTVLLQNDLVVVVPADADRNMAALDELAEGDIGKIAIGQPETVPAGQYAKEALTALNLWDALQHKLVFAKDVRQALTYVESGNVDAGFVYRTDALVSEKVRIAYQVDSGVHAPIVYPVGIVKESAHAEEAALFYHYLQSEEARAVFKPFGFTLP</sequence>
<dbReference type="RefSeq" id="WP_244863300.1">
    <property type="nucleotide sequence ID" value="NZ_BOVJ01000049.1"/>
</dbReference>
<dbReference type="PIRSF" id="PIRSF004846">
    <property type="entry name" value="ModA"/>
    <property type="match status" value="1"/>
</dbReference>
<comment type="similarity">
    <text evidence="1">Belongs to the bacterial solute-binding protein ModA family.</text>
</comment>
<dbReference type="PANTHER" id="PTHR30632">
    <property type="entry name" value="MOLYBDATE-BINDING PERIPLASMIC PROTEIN"/>
    <property type="match status" value="1"/>
</dbReference>
<dbReference type="InterPro" id="IPR050682">
    <property type="entry name" value="ModA/WtpA"/>
</dbReference>
<reference evidence="4 5" key="1">
    <citation type="submission" date="2021-04" db="EMBL/GenBank/DDBJ databases">
        <title>Draft genome sequence of Paenibacillus cisolokensis, LC2-13A.</title>
        <authorList>
            <person name="Uke A."/>
            <person name="Chhe C."/>
            <person name="Baramee S."/>
            <person name="Kosugi A."/>
        </authorList>
    </citation>
    <scope>NUCLEOTIDE SEQUENCE [LARGE SCALE GENOMIC DNA]</scope>
    <source>
        <strain evidence="4 5">LC2-13A</strain>
    </source>
</reference>
<dbReference type="Pfam" id="PF13531">
    <property type="entry name" value="SBP_bac_11"/>
    <property type="match status" value="1"/>
</dbReference>
<evidence type="ECO:0000313" key="4">
    <source>
        <dbReference type="EMBL" id="GIQ62949.1"/>
    </source>
</evidence>